<dbReference type="EMBL" id="ARYJ01000003">
    <property type="protein sequence ID" value="KCZ89763.1"/>
    <property type="molecule type" value="Genomic_DNA"/>
</dbReference>
<evidence type="ECO:0000256" key="2">
    <source>
        <dbReference type="ARBA" id="ARBA00022679"/>
    </source>
</evidence>
<dbReference type="RefSeq" id="WP_051597415.1">
    <property type="nucleotide sequence ID" value="NZ_ARYJ01000003.1"/>
</dbReference>
<dbReference type="Gene3D" id="3.40.630.30">
    <property type="match status" value="1"/>
</dbReference>
<dbReference type="GO" id="GO:0006527">
    <property type="term" value="P:L-arginine catabolic process"/>
    <property type="evidence" value="ECO:0007669"/>
    <property type="project" value="InterPro"/>
</dbReference>
<keyword evidence="2 5" id="KW-0808">Transferase</keyword>
<evidence type="ECO:0000256" key="1">
    <source>
        <dbReference type="ARBA" id="ARBA00022503"/>
    </source>
</evidence>
<sequence>MVPPGYIIRPVSSGDLAGLFALCLQAGPGFTSLQAEETYLRALIACSEASFASPEGSPKGTYFLVMEHCETGDVVGCASVKTGVGSDAFMCADFEMNGPSERPDALTLRRTLQGFTEVGSLFLHPAHRASGAGRYLARARYMLMATRPDLFDKPIVSQLRGWCDEAECSPFYDAIWSPRLGQTYEESDARLARDGAGFILSEFDGLHVPLDTLDEKALHAIGRPHDTAAGALRLLVQEGFHPSSLIDMSDGGPIVLSTLGELNSARTARQVSLMDGHPEPGAQMTLLASSSLQDFRAYVGCVSIDAQDRVTCHASAISQLNAGQDTRFLISTPPPSNPGKEPHAHTNWSLDNV</sequence>
<protein>
    <submittedName>
        <fullName evidence="5">Arginine N-succinyltransferase</fullName>
    </submittedName>
</protein>
<keyword evidence="1" id="KW-0056">Arginine metabolism</keyword>
<evidence type="ECO:0000313" key="5">
    <source>
        <dbReference type="EMBL" id="KCZ89763.1"/>
    </source>
</evidence>
<keyword evidence="3" id="KW-0012">Acyltransferase</keyword>
<dbReference type="AlphaFoldDB" id="A0A059FGY4"/>
<dbReference type="PATRIC" id="fig|1280952.3.peg.1173"/>
<reference evidence="5 6" key="1">
    <citation type="journal article" date="2014" name="Antonie Van Leeuwenhoek">
        <title>Hyphomonas beringensis sp. nov. and Hyphomonas chukchiensis sp. nov., isolated from surface seawater of the Bering Sea and Chukchi Sea.</title>
        <authorList>
            <person name="Li C."/>
            <person name="Lai Q."/>
            <person name="Li G."/>
            <person name="Dong C."/>
            <person name="Wang J."/>
            <person name="Liao Y."/>
            <person name="Shao Z."/>
        </authorList>
    </citation>
    <scope>NUCLEOTIDE SEQUENCE [LARGE SCALE GENOMIC DNA]</scope>
    <source>
        <strain evidence="5 6">VP2</strain>
    </source>
</reference>
<dbReference type="PANTHER" id="PTHR30420:SF1">
    <property type="entry name" value="ARGININE N-SUCCINYLTRANSFERASE"/>
    <property type="match status" value="1"/>
</dbReference>
<feature type="region of interest" description="Disordered" evidence="4">
    <location>
        <begin position="333"/>
        <end position="353"/>
    </location>
</feature>
<dbReference type="InterPro" id="IPR007041">
    <property type="entry name" value="Arg_succinylTrfase_AstA/AruG"/>
</dbReference>
<dbReference type="GO" id="GO:0008791">
    <property type="term" value="F:arginine N-succinyltransferase activity"/>
    <property type="evidence" value="ECO:0007669"/>
    <property type="project" value="InterPro"/>
</dbReference>
<gene>
    <name evidence="5" type="ORF">HJA_05912</name>
</gene>
<dbReference type="OrthoDB" id="21121at2"/>
<organism evidence="5 6">
    <name type="scientific">Hyphomonas jannaschiana VP2</name>
    <dbReference type="NCBI Taxonomy" id="1280952"/>
    <lineage>
        <taxon>Bacteria</taxon>
        <taxon>Pseudomonadati</taxon>
        <taxon>Pseudomonadota</taxon>
        <taxon>Alphaproteobacteria</taxon>
        <taxon>Hyphomonadales</taxon>
        <taxon>Hyphomonadaceae</taxon>
        <taxon>Hyphomonas</taxon>
    </lineage>
</organism>
<dbReference type="eggNOG" id="COG3138">
    <property type="taxonomic scope" value="Bacteria"/>
</dbReference>
<dbReference type="SUPFAM" id="SSF55729">
    <property type="entry name" value="Acyl-CoA N-acyltransferases (Nat)"/>
    <property type="match status" value="1"/>
</dbReference>
<accession>A0A059FGY4</accession>
<evidence type="ECO:0000256" key="3">
    <source>
        <dbReference type="ARBA" id="ARBA00023315"/>
    </source>
</evidence>
<dbReference type="PANTHER" id="PTHR30420">
    <property type="entry name" value="N-SUCCINYLARGININE DIHYDROLASE"/>
    <property type="match status" value="1"/>
</dbReference>
<evidence type="ECO:0000313" key="6">
    <source>
        <dbReference type="Proteomes" id="UP000024816"/>
    </source>
</evidence>
<dbReference type="InterPro" id="IPR016181">
    <property type="entry name" value="Acyl_CoA_acyltransferase"/>
</dbReference>
<dbReference type="STRING" id="1280952.HJA_05912"/>
<dbReference type="Pfam" id="PF04958">
    <property type="entry name" value="AstA"/>
    <property type="match status" value="1"/>
</dbReference>
<keyword evidence="6" id="KW-1185">Reference proteome</keyword>
<name>A0A059FGY4_9PROT</name>
<proteinExistence type="predicted"/>
<dbReference type="Proteomes" id="UP000024816">
    <property type="component" value="Unassembled WGS sequence"/>
</dbReference>
<comment type="caution">
    <text evidence="5">The sequence shown here is derived from an EMBL/GenBank/DDBJ whole genome shotgun (WGS) entry which is preliminary data.</text>
</comment>
<evidence type="ECO:0000256" key="4">
    <source>
        <dbReference type="SAM" id="MobiDB-lite"/>
    </source>
</evidence>